<reference evidence="1" key="2">
    <citation type="submission" date="2014-07" db="EMBL/GenBank/DDBJ databases">
        <authorList>
            <person name="Hull J."/>
        </authorList>
    </citation>
    <scope>NUCLEOTIDE SEQUENCE</scope>
</reference>
<reference evidence="1" key="1">
    <citation type="journal article" date="2014" name="PLoS ONE">
        <title>Transcriptome-Based Identification of ABC Transporters in the Western Tarnished Plant Bug Lygus hesperus.</title>
        <authorList>
            <person name="Hull J.J."/>
            <person name="Chaney K."/>
            <person name="Geib S.M."/>
            <person name="Fabrick J.A."/>
            <person name="Brent C.S."/>
            <person name="Walsh D."/>
            <person name="Lavine L.C."/>
        </authorList>
    </citation>
    <scope>NUCLEOTIDE SEQUENCE</scope>
</reference>
<dbReference type="PANTHER" id="PTHR33198">
    <property type="entry name" value="ANK_REP_REGION DOMAIN-CONTAINING PROTEIN-RELATED"/>
    <property type="match status" value="1"/>
</dbReference>
<sequence length="202" mass="22783">MSTHPSGLYFDHTVNDFRVFKSRLISSFVKDKVKDNEVEIKKAALLTYLSEGTYKLLESLAIPKTIEETDYVTLLGLLESHFMPTSSYFSARHKFYTATKRPDESARAWSARLRSLAAECKFGNELEVLLRDIFASGYDKGAIQDRLFEEDASTTALTLTDLVDLAASKEAAKAARGERNFNLQKTVKTEPTDELHLVQSMK</sequence>
<gene>
    <name evidence="1" type="primary">Parva</name>
    <name evidence="1" type="ORF">CM83_9575</name>
</gene>
<feature type="non-terminal residue" evidence="1">
    <location>
        <position position="202"/>
    </location>
</feature>
<proteinExistence type="predicted"/>
<dbReference type="EMBL" id="GBHO01033446">
    <property type="protein sequence ID" value="JAG10158.1"/>
    <property type="molecule type" value="Transcribed_RNA"/>
</dbReference>
<accession>A0A0A9WUJ5</accession>
<dbReference type="PANTHER" id="PTHR33198:SF19">
    <property type="entry name" value="CCHC-TYPE DOMAIN-CONTAINING PROTEIN"/>
    <property type="match status" value="1"/>
</dbReference>
<name>A0A0A9WUJ5_LYGHE</name>
<evidence type="ECO:0000313" key="1">
    <source>
        <dbReference type="EMBL" id="JAG10158.1"/>
    </source>
</evidence>
<protein>
    <submittedName>
        <fullName evidence="1">Alpha-parvin</fullName>
    </submittedName>
</protein>
<dbReference type="AlphaFoldDB" id="A0A0A9WUJ5"/>
<organism evidence="1">
    <name type="scientific">Lygus hesperus</name>
    <name type="common">Western plant bug</name>
    <dbReference type="NCBI Taxonomy" id="30085"/>
    <lineage>
        <taxon>Eukaryota</taxon>
        <taxon>Metazoa</taxon>
        <taxon>Ecdysozoa</taxon>
        <taxon>Arthropoda</taxon>
        <taxon>Hexapoda</taxon>
        <taxon>Insecta</taxon>
        <taxon>Pterygota</taxon>
        <taxon>Neoptera</taxon>
        <taxon>Paraneoptera</taxon>
        <taxon>Hemiptera</taxon>
        <taxon>Heteroptera</taxon>
        <taxon>Panheteroptera</taxon>
        <taxon>Cimicomorpha</taxon>
        <taxon>Miridae</taxon>
        <taxon>Mirini</taxon>
        <taxon>Lygus</taxon>
    </lineage>
</organism>